<keyword evidence="1" id="KW-0547">Nucleotide-binding</keyword>
<protein>
    <recommendedName>
        <fullName evidence="3">AMP-dependent synthetase/ligase domain-containing protein</fullName>
    </recommendedName>
</protein>
<dbReference type="Gene3D" id="3.40.50.12780">
    <property type="entry name" value="N-terminal domain of ligase-like"/>
    <property type="match status" value="1"/>
</dbReference>
<feature type="domain" description="AMP-dependent synthetase/ligase" evidence="3">
    <location>
        <begin position="9"/>
        <end position="213"/>
    </location>
</feature>
<dbReference type="SUPFAM" id="SSF56801">
    <property type="entry name" value="Acetyl-CoA synthetase-like"/>
    <property type="match status" value="1"/>
</dbReference>
<evidence type="ECO:0000256" key="1">
    <source>
        <dbReference type="ARBA" id="ARBA00022741"/>
    </source>
</evidence>
<dbReference type="GO" id="GO:0016020">
    <property type="term" value="C:membrane"/>
    <property type="evidence" value="ECO:0007669"/>
    <property type="project" value="TreeGrafter"/>
</dbReference>
<evidence type="ECO:0000313" key="4">
    <source>
        <dbReference type="EMBL" id="SVA48144.1"/>
    </source>
</evidence>
<gene>
    <name evidence="4" type="ORF">METZ01_LOCUS100998</name>
</gene>
<dbReference type="AlphaFoldDB" id="A0A381W6K2"/>
<proteinExistence type="predicted"/>
<evidence type="ECO:0000259" key="3">
    <source>
        <dbReference type="Pfam" id="PF00501"/>
    </source>
</evidence>
<dbReference type="InterPro" id="IPR042099">
    <property type="entry name" value="ANL_N_sf"/>
</dbReference>
<dbReference type="PANTHER" id="PTHR43272">
    <property type="entry name" value="LONG-CHAIN-FATTY-ACID--COA LIGASE"/>
    <property type="match status" value="1"/>
</dbReference>
<organism evidence="4">
    <name type="scientific">marine metagenome</name>
    <dbReference type="NCBI Taxonomy" id="408172"/>
    <lineage>
        <taxon>unclassified sequences</taxon>
        <taxon>metagenomes</taxon>
        <taxon>ecological metagenomes</taxon>
    </lineage>
</organism>
<feature type="non-terminal residue" evidence="4">
    <location>
        <position position="222"/>
    </location>
</feature>
<dbReference type="InterPro" id="IPR000873">
    <property type="entry name" value="AMP-dep_synth/lig_dom"/>
</dbReference>
<reference evidence="4" key="1">
    <citation type="submission" date="2018-05" db="EMBL/GenBank/DDBJ databases">
        <authorList>
            <person name="Lanie J.A."/>
            <person name="Ng W.-L."/>
            <person name="Kazmierczak K.M."/>
            <person name="Andrzejewski T.M."/>
            <person name="Davidsen T.M."/>
            <person name="Wayne K.J."/>
            <person name="Tettelin H."/>
            <person name="Glass J.I."/>
            <person name="Rusch D."/>
            <person name="Podicherti R."/>
            <person name="Tsui H.-C.T."/>
            <person name="Winkler M.E."/>
        </authorList>
    </citation>
    <scope>NUCLEOTIDE SEQUENCE</scope>
</reference>
<evidence type="ECO:0000256" key="2">
    <source>
        <dbReference type="ARBA" id="ARBA00022840"/>
    </source>
</evidence>
<dbReference type="PROSITE" id="PS00455">
    <property type="entry name" value="AMP_BINDING"/>
    <property type="match status" value="1"/>
</dbReference>
<name>A0A381W6K2_9ZZZZ</name>
<dbReference type="InterPro" id="IPR020845">
    <property type="entry name" value="AMP-binding_CS"/>
</dbReference>
<sequence>MITPKKLIKNAEDYPNEPAFSFKDENDDWHTDTWLEFRDFVYQIAKSLIALGIEPNDKVCIYSYNRKEWFGCYAATQMIGSIVASVYHTCSSDEVEWIVKNSNAKIIFLGNNPNDNGEKKKMPHYRILPVLGQLDHVQHVVLMKNIEQSNHEKMVDWDDFINYGSDINESEIHAKLNNINVNDTASLIYTSGTTGNPKGVELTHANWSFEVSRSQEILEFNQ</sequence>
<keyword evidence="2" id="KW-0067">ATP-binding</keyword>
<dbReference type="EMBL" id="UINC01010857">
    <property type="protein sequence ID" value="SVA48144.1"/>
    <property type="molecule type" value="Genomic_DNA"/>
</dbReference>
<accession>A0A381W6K2</accession>
<dbReference type="GO" id="GO:0005524">
    <property type="term" value="F:ATP binding"/>
    <property type="evidence" value="ECO:0007669"/>
    <property type="project" value="UniProtKB-KW"/>
</dbReference>
<dbReference type="Pfam" id="PF00501">
    <property type="entry name" value="AMP-binding"/>
    <property type="match status" value="1"/>
</dbReference>
<dbReference type="GO" id="GO:0005783">
    <property type="term" value="C:endoplasmic reticulum"/>
    <property type="evidence" value="ECO:0007669"/>
    <property type="project" value="TreeGrafter"/>
</dbReference>
<dbReference type="GO" id="GO:0004467">
    <property type="term" value="F:long-chain fatty acid-CoA ligase activity"/>
    <property type="evidence" value="ECO:0007669"/>
    <property type="project" value="TreeGrafter"/>
</dbReference>
<dbReference type="PANTHER" id="PTHR43272:SF33">
    <property type="entry name" value="AMP-BINDING DOMAIN-CONTAINING PROTEIN-RELATED"/>
    <property type="match status" value="1"/>
</dbReference>